<feature type="compositionally biased region" description="Basic and acidic residues" evidence="2">
    <location>
        <begin position="1"/>
        <end position="23"/>
    </location>
</feature>
<comment type="caution">
    <text evidence="4">The sequence shown here is derived from an EMBL/GenBank/DDBJ whole genome shotgun (WGS) entry which is preliminary data.</text>
</comment>
<evidence type="ECO:0000313" key="4">
    <source>
        <dbReference type="EMBL" id="TCD66222.1"/>
    </source>
</evidence>
<dbReference type="SMART" id="SM00355">
    <property type="entry name" value="ZnF_C2H2"/>
    <property type="match status" value="2"/>
</dbReference>
<feature type="region of interest" description="Disordered" evidence="2">
    <location>
        <begin position="1"/>
        <end position="77"/>
    </location>
</feature>
<keyword evidence="1" id="KW-0863">Zinc-finger</keyword>
<dbReference type="PROSITE" id="PS00028">
    <property type="entry name" value="ZINC_FINGER_C2H2_1"/>
    <property type="match status" value="1"/>
</dbReference>
<proteinExistence type="predicted"/>
<protein>
    <recommendedName>
        <fullName evidence="3">C2H2-type domain-containing protein</fullName>
    </recommendedName>
</protein>
<evidence type="ECO:0000256" key="2">
    <source>
        <dbReference type="SAM" id="MobiDB-lite"/>
    </source>
</evidence>
<keyword evidence="5" id="KW-1185">Reference proteome</keyword>
<dbReference type="InterPro" id="IPR013087">
    <property type="entry name" value="Znf_C2H2_type"/>
</dbReference>
<evidence type="ECO:0000259" key="3">
    <source>
        <dbReference type="PROSITE" id="PS50157"/>
    </source>
</evidence>
<gene>
    <name evidence="4" type="ORF">EIP91_001625</name>
</gene>
<organism evidence="4 5">
    <name type="scientific">Steccherinum ochraceum</name>
    <dbReference type="NCBI Taxonomy" id="92696"/>
    <lineage>
        <taxon>Eukaryota</taxon>
        <taxon>Fungi</taxon>
        <taxon>Dikarya</taxon>
        <taxon>Basidiomycota</taxon>
        <taxon>Agaricomycotina</taxon>
        <taxon>Agaricomycetes</taxon>
        <taxon>Polyporales</taxon>
        <taxon>Steccherinaceae</taxon>
        <taxon>Steccherinum</taxon>
    </lineage>
</organism>
<feature type="compositionally biased region" description="Acidic residues" evidence="2">
    <location>
        <begin position="24"/>
        <end position="37"/>
    </location>
</feature>
<feature type="domain" description="C2H2-type" evidence="3">
    <location>
        <begin position="87"/>
        <end position="115"/>
    </location>
</feature>
<evidence type="ECO:0000313" key="5">
    <source>
        <dbReference type="Proteomes" id="UP000292702"/>
    </source>
</evidence>
<keyword evidence="1" id="KW-0862">Zinc</keyword>
<dbReference type="Gene3D" id="3.30.160.60">
    <property type="entry name" value="Classic Zinc Finger"/>
    <property type="match status" value="1"/>
</dbReference>
<evidence type="ECO:0000256" key="1">
    <source>
        <dbReference type="PROSITE-ProRule" id="PRU00042"/>
    </source>
</evidence>
<dbReference type="EMBL" id="RWJN01000144">
    <property type="protein sequence ID" value="TCD66222.1"/>
    <property type="molecule type" value="Genomic_DNA"/>
</dbReference>
<dbReference type="PROSITE" id="PS50157">
    <property type="entry name" value="ZINC_FINGER_C2H2_2"/>
    <property type="match status" value="1"/>
</dbReference>
<name>A0A4R0RG56_9APHY</name>
<accession>A0A4R0RG56</accession>
<dbReference type="AlphaFoldDB" id="A0A4R0RG56"/>
<dbReference type="Proteomes" id="UP000292702">
    <property type="component" value="Unassembled WGS sequence"/>
</dbReference>
<reference evidence="4 5" key="1">
    <citation type="submission" date="2018-11" db="EMBL/GenBank/DDBJ databases">
        <title>Genome assembly of Steccherinum ochraceum LE-BIN_3174, the white-rot fungus of the Steccherinaceae family (The Residual Polyporoid clade, Polyporales, Basidiomycota).</title>
        <authorList>
            <person name="Fedorova T.V."/>
            <person name="Glazunova O.A."/>
            <person name="Landesman E.O."/>
            <person name="Moiseenko K.V."/>
            <person name="Psurtseva N.V."/>
            <person name="Savinova O.S."/>
            <person name="Shakhova N.V."/>
            <person name="Tyazhelova T.V."/>
            <person name="Vasina D.V."/>
        </authorList>
    </citation>
    <scope>NUCLEOTIDE SEQUENCE [LARGE SCALE GENOMIC DNA]</scope>
    <source>
        <strain evidence="4 5">LE-BIN_3174</strain>
    </source>
</reference>
<feature type="compositionally biased region" description="Basic and acidic residues" evidence="2">
    <location>
        <begin position="54"/>
        <end position="64"/>
    </location>
</feature>
<sequence>MRTNMDIECHMKDVHPELWTDSEREFEDEADDGESGEADGHSGLTKTTKKRSAKRSDKENDAPRDGTASAGDAYPGEAQKAAPGIKYACSDCDLAFHDYHTLLNHTVSKHPDQLGIYTGKLRLEVRCPVCGPEVRGFQWETALYRHVIKCHPAQVASLWSTLVVSRETRTWVRPQENDALHHAANQE</sequence>
<keyword evidence="1" id="KW-0479">Metal-binding</keyword>
<dbReference type="GO" id="GO:0008270">
    <property type="term" value="F:zinc ion binding"/>
    <property type="evidence" value="ECO:0007669"/>
    <property type="project" value="UniProtKB-KW"/>
</dbReference>